<dbReference type="PROSITE" id="PS51186">
    <property type="entry name" value="GNAT"/>
    <property type="match status" value="1"/>
</dbReference>
<organism evidence="2 3">
    <name type="scientific">Halanaerobium saccharolyticum</name>
    <dbReference type="NCBI Taxonomy" id="43595"/>
    <lineage>
        <taxon>Bacteria</taxon>
        <taxon>Bacillati</taxon>
        <taxon>Bacillota</taxon>
        <taxon>Clostridia</taxon>
        <taxon>Halanaerobiales</taxon>
        <taxon>Halanaerobiaceae</taxon>
        <taxon>Halanaerobium</taxon>
    </lineage>
</organism>
<dbReference type="RefSeq" id="WP_108138495.1">
    <property type="nucleotide sequence ID" value="NZ_QAXS01000004.1"/>
</dbReference>
<keyword evidence="2" id="KW-0808">Transferase</keyword>
<sequence length="148" mass="17987">MKLKKLEKKDYSAMKIIFLDVFSYEPWFDKWEDDKQLEKYLHQLTDNKNSLSLVLTNERDEILGVSLGYTFSWWQGDEYYIKEFFIKRNRQNEGLGSKFIEKLNDYLKEIGFKYIILNTDKDTPAFHFYQKNDFQLEEKSVFMSRIVD</sequence>
<dbReference type="Proteomes" id="UP000244089">
    <property type="component" value="Unassembled WGS sequence"/>
</dbReference>
<protein>
    <submittedName>
        <fullName evidence="2">Aminoglycoside 6'-N-acetyltransferase I</fullName>
    </submittedName>
</protein>
<accession>A0A2T5RPK1</accession>
<dbReference type="Pfam" id="PF00583">
    <property type="entry name" value="Acetyltransf_1"/>
    <property type="match status" value="1"/>
</dbReference>
<dbReference type="CDD" id="cd04301">
    <property type="entry name" value="NAT_SF"/>
    <property type="match status" value="1"/>
</dbReference>
<dbReference type="InterPro" id="IPR016181">
    <property type="entry name" value="Acyl_CoA_acyltransferase"/>
</dbReference>
<dbReference type="InterPro" id="IPR000182">
    <property type="entry name" value="GNAT_dom"/>
</dbReference>
<name>A0A2T5RPK1_9FIRM</name>
<dbReference type="EMBL" id="QAXS01000004">
    <property type="protein sequence ID" value="PTW01759.1"/>
    <property type="molecule type" value="Genomic_DNA"/>
</dbReference>
<feature type="domain" description="N-acetyltransferase" evidence="1">
    <location>
        <begin position="1"/>
        <end position="148"/>
    </location>
</feature>
<evidence type="ECO:0000313" key="2">
    <source>
        <dbReference type="EMBL" id="PTW01759.1"/>
    </source>
</evidence>
<dbReference type="AlphaFoldDB" id="A0A2T5RPK1"/>
<dbReference type="OrthoDB" id="9775804at2"/>
<evidence type="ECO:0000259" key="1">
    <source>
        <dbReference type="PROSITE" id="PS51186"/>
    </source>
</evidence>
<dbReference type="Gene3D" id="3.40.630.30">
    <property type="match status" value="1"/>
</dbReference>
<proteinExistence type="predicted"/>
<gene>
    <name evidence="2" type="ORF">C8C76_104113</name>
</gene>
<dbReference type="SUPFAM" id="SSF55729">
    <property type="entry name" value="Acyl-CoA N-acyltransferases (Nat)"/>
    <property type="match status" value="1"/>
</dbReference>
<dbReference type="GO" id="GO:0016747">
    <property type="term" value="F:acyltransferase activity, transferring groups other than amino-acyl groups"/>
    <property type="evidence" value="ECO:0007669"/>
    <property type="project" value="InterPro"/>
</dbReference>
<reference evidence="2 3" key="1">
    <citation type="submission" date="2018-04" db="EMBL/GenBank/DDBJ databases">
        <title>Subsurface microbial communities from deep shales in Ohio and West Virginia, USA.</title>
        <authorList>
            <person name="Wrighton K."/>
        </authorList>
    </citation>
    <scope>NUCLEOTIDE SEQUENCE [LARGE SCALE GENOMIC DNA]</scope>
    <source>
        <strain evidence="2 3">WC1</strain>
    </source>
</reference>
<comment type="caution">
    <text evidence="2">The sequence shown here is derived from an EMBL/GenBank/DDBJ whole genome shotgun (WGS) entry which is preliminary data.</text>
</comment>
<evidence type="ECO:0000313" key="3">
    <source>
        <dbReference type="Proteomes" id="UP000244089"/>
    </source>
</evidence>